<feature type="region of interest" description="Disordered" evidence="1">
    <location>
        <begin position="229"/>
        <end position="266"/>
    </location>
</feature>
<comment type="caution">
    <text evidence="2">The sequence shown here is derived from an EMBL/GenBank/DDBJ whole genome shotgun (WGS) entry which is preliminary data.</text>
</comment>
<accession>A0A543B306</accession>
<evidence type="ECO:0000313" key="2">
    <source>
        <dbReference type="EMBL" id="TQL79211.1"/>
    </source>
</evidence>
<dbReference type="Proteomes" id="UP000317043">
    <property type="component" value="Unassembled WGS sequence"/>
</dbReference>
<dbReference type="EMBL" id="VFOW01000001">
    <property type="protein sequence ID" value="TQL79211.1"/>
    <property type="molecule type" value="Genomic_DNA"/>
</dbReference>
<evidence type="ECO:0000256" key="1">
    <source>
        <dbReference type="SAM" id="MobiDB-lite"/>
    </source>
</evidence>
<dbReference type="AlphaFoldDB" id="A0A543B306"/>
<feature type="region of interest" description="Disordered" evidence="1">
    <location>
        <begin position="1"/>
        <end position="43"/>
    </location>
</feature>
<gene>
    <name evidence="2" type="ORF">FB566_4812</name>
</gene>
<organism evidence="2 3">
    <name type="scientific">Stackebrandtia endophytica</name>
    <dbReference type="NCBI Taxonomy" id="1496996"/>
    <lineage>
        <taxon>Bacteria</taxon>
        <taxon>Bacillati</taxon>
        <taxon>Actinomycetota</taxon>
        <taxon>Actinomycetes</taxon>
        <taxon>Glycomycetales</taxon>
        <taxon>Glycomycetaceae</taxon>
        <taxon>Stackebrandtia</taxon>
    </lineage>
</organism>
<proteinExistence type="predicted"/>
<protein>
    <submittedName>
        <fullName evidence="2">Uncharacterized protein DUF3710</fullName>
    </submittedName>
</protein>
<dbReference type="Pfam" id="PF12502">
    <property type="entry name" value="DUF3710"/>
    <property type="match status" value="1"/>
</dbReference>
<sequence>MFGRRRRREAENNEIAEEIAAEQEETTPEVGPFDSEDAPDDDVRRLDLGSMKVPTPAGVEARMQTDERGNVRQITLIHGNSAVQIGVFAAPRSEDIWEEVREEITAGVAKQGGKIEEIDGDYGIELLVRATGQQGTAATRFVGVDGPRWFLRAVFQGAIALDPEASDLLNDCVRGVIVERGTQPMPVLEGLPLRLPANMAEQAKAKLAANKAGSEASPAAPVAAPAITGGVASAGSTGGAVNGSRPAGQTRGGGGKRKPSPKPKRR</sequence>
<evidence type="ECO:0000313" key="3">
    <source>
        <dbReference type="Proteomes" id="UP000317043"/>
    </source>
</evidence>
<reference evidence="2 3" key="1">
    <citation type="submission" date="2019-06" db="EMBL/GenBank/DDBJ databases">
        <title>Sequencing the genomes of 1000 actinobacteria strains.</title>
        <authorList>
            <person name="Klenk H.-P."/>
        </authorList>
    </citation>
    <scope>NUCLEOTIDE SEQUENCE [LARGE SCALE GENOMIC DNA]</scope>
    <source>
        <strain evidence="2 3">DSM 45928</strain>
    </source>
</reference>
<name>A0A543B306_9ACTN</name>
<dbReference type="InterPro" id="IPR022183">
    <property type="entry name" value="DUF3710"/>
</dbReference>
<dbReference type="RefSeq" id="WP_170183445.1">
    <property type="nucleotide sequence ID" value="NZ_JBHTGS010000002.1"/>
</dbReference>
<feature type="compositionally biased region" description="Acidic residues" evidence="1">
    <location>
        <begin position="12"/>
        <end position="27"/>
    </location>
</feature>
<dbReference type="InParanoid" id="A0A543B306"/>
<keyword evidence="3" id="KW-1185">Reference proteome</keyword>
<feature type="compositionally biased region" description="Basic residues" evidence="1">
    <location>
        <begin position="254"/>
        <end position="266"/>
    </location>
</feature>